<dbReference type="FunFam" id="1.20.1280.290:FF:000016">
    <property type="entry name" value="Cystinosin homolog"/>
    <property type="match status" value="1"/>
</dbReference>
<accession>A0A2U3DVT0</accession>
<dbReference type="InterPro" id="IPR005282">
    <property type="entry name" value="LC_transporter"/>
</dbReference>
<keyword evidence="5" id="KW-0677">Repeat</keyword>
<evidence type="ECO:0000313" key="14">
    <source>
        <dbReference type="Proteomes" id="UP000245956"/>
    </source>
</evidence>
<dbReference type="Gene3D" id="1.20.1280.290">
    <property type="match status" value="1"/>
</dbReference>
<dbReference type="AlphaFoldDB" id="A0A2U3DVT0"/>
<evidence type="ECO:0000256" key="11">
    <source>
        <dbReference type="SAM" id="MobiDB-lite"/>
    </source>
</evidence>
<keyword evidence="9" id="KW-0458">Lysosome</keyword>
<feature type="transmembrane region" description="Helical" evidence="12">
    <location>
        <begin position="252"/>
        <end position="275"/>
    </location>
</feature>
<evidence type="ECO:0000256" key="8">
    <source>
        <dbReference type="ARBA" id="ARBA00023136"/>
    </source>
</evidence>
<dbReference type="EMBL" id="LCWV01000025">
    <property type="protein sequence ID" value="PWI66356.1"/>
    <property type="molecule type" value="Genomic_DNA"/>
</dbReference>
<evidence type="ECO:0000256" key="6">
    <source>
        <dbReference type="ARBA" id="ARBA00022847"/>
    </source>
</evidence>
<evidence type="ECO:0000256" key="4">
    <source>
        <dbReference type="ARBA" id="ARBA00022692"/>
    </source>
</evidence>
<evidence type="ECO:0000256" key="1">
    <source>
        <dbReference type="ARBA" id="ARBA00004155"/>
    </source>
</evidence>
<comment type="caution">
    <text evidence="13">The sequence shown here is derived from an EMBL/GenBank/DDBJ whole genome shotgun (WGS) entry which is preliminary data.</text>
</comment>
<dbReference type="Pfam" id="PF04193">
    <property type="entry name" value="PQ-loop"/>
    <property type="match status" value="2"/>
</dbReference>
<evidence type="ECO:0008006" key="15">
    <source>
        <dbReference type="Google" id="ProtNLM"/>
    </source>
</evidence>
<comment type="subcellular location">
    <subcellularLocation>
        <location evidence="1">Lysosome membrane</location>
        <topology evidence="1">Multi-pass membrane protein</topology>
    </subcellularLocation>
</comment>
<keyword evidence="8 12" id="KW-0472">Membrane</keyword>
<gene>
    <name evidence="13" type="ORF">PCL_05054</name>
</gene>
<feature type="transmembrane region" description="Helical" evidence="12">
    <location>
        <begin position="213"/>
        <end position="232"/>
    </location>
</feature>
<keyword evidence="7 12" id="KW-1133">Transmembrane helix</keyword>
<dbReference type="GO" id="GO:0015184">
    <property type="term" value="F:L-cystine transmembrane transporter activity"/>
    <property type="evidence" value="ECO:0007669"/>
    <property type="project" value="TreeGrafter"/>
</dbReference>
<comment type="similarity">
    <text evidence="2">Belongs to the cystinosin family.</text>
</comment>
<proteinExistence type="inferred from homology"/>
<feature type="compositionally biased region" description="Basic and acidic residues" evidence="11">
    <location>
        <begin position="68"/>
        <end position="80"/>
    </location>
</feature>
<dbReference type="GO" id="GO:0000324">
    <property type="term" value="C:fungal-type vacuole"/>
    <property type="evidence" value="ECO:0007669"/>
    <property type="project" value="TreeGrafter"/>
</dbReference>
<feature type="transmembrane region" description="Helical" evidence="12">
    <location>
        <begin position="172"/>
        <end position="193"/>
    </location>
</feature>
<protein>
    <recommendedName>
        <fullName evidence="15">Cystinosin</fullName>
    </recommendedName>
</protein>
<dbReference type="PANTHER" id="PTHR13131">
    <property type="entry name" value="CYSTINOSIN"/>
    <property type="match status" value="1"/>
</dbReference>
<reference evidence="13 14" key="1">
    <citation type="journal article" date="2016" name="Front. Microbiol.">
        <title>Genome and transcriptome sequences reveal the specific parasitism of the nematophagous Purpureocillium lilacinum 36-1.</title>
        <authorList>
            <person name="Xie J."/>
            <person name="Li S."/>
            <person name="Mo C."/>
            <person name="Xiao X."/>
            <person name="Peng D."/>
            <person name="Wang G."/>
            <person name="Xiao Y."/>
        </authorList>
    </citation>
    <scope>NUCLEOTIDE SEQUENCE [LARGE SCALE GENOMIC DNA]</scope>
    <source>
        <strain evidence="13 14">36-1</strain>
    </source>
</reference>
<evidence type="ECO:0000256" key="3">
    <source>
        <dbReference type="ARBA" id="ARBA00022448"/>
    </source>
</evidence>
<keyword evidence="4 12" id="KW-0812">Transmembrane</keyword>
<dbReference type="Proteomes" id="UP000245956">
    <property type="component" value="Unassembled WGS sequence"/>
</dbReference>
<evidence type="ECO:0000256" key="5">
    <source>
        <dbReference type="ARBA" id="ARBA00022737"/>
    </source>
</evidence>
<keyword evidence="3" id="KW-0813">Transport</keyword>
<organism evidence="13 14">
    <name type="scientific">Purpureocillium lilacinum</name>
    <name type="common">Paecilomyces lilacinus</name>
    <dbReference type="NCBI Taxonomy" id="33203"/>
    <lineage>
        <taxon>Eukaryota</taxon>
        <taxon>Fungi</taxon>
        <taxon>Dikarya</taxon>
        <taxon>Ascomycota</taxon>
        <taxon>Pezizomycotina</taxon>
        <taxon>Sordariomycetes</taxon>
        <taxon>Hypocreomycetidae</taxon>
        <taxon>Hypocreales</taxon>
        <taxon>Ophiocordycipitaceae</taxon>
        <taxon>Purpureocillium</taxon>
    </lineage>
</organism>
<comment type="catalytic activity">
    <reaction evidence="10">
        <text>L-cystine(out) + H(+)(out) = L-cystine(in) + H(+)(in)</text>
        <dbReference type="Rhea" id="RHEA:66172"/>
        <dbReference type="ChEBI" id="CHEBI:15378"/>
        <dbReference type="ChEBI" id="CHEBI:35491"/>
    </reaction>
    <physiologicalReaction direction="left-to-right" evidence="10">
        <dbReference type="Rhea" id="RHEA:66173"/>
    </physiologicalReaction>
</comment>
<dbReference type="SMART" id="SM00679">
    <property type="entry name" value="CTNS"/>
    <property type="match status" value="2"/>
</dbReference>
<sequence length="437" mass="47045">MYVSGGFTSGWALNYATASACTAARPGRTKHHAGRVIRGVSRSAQRRRVAAVPNVARVTTTPATPPLSRDDSDNERQRRDTATLPSRIIALHASISPSATMAVGFLPFLSALFGWVYTLCWSASFYPQPLLNWHRRTTSGTTVDFPFLNVLGSSYSDGRSAMSLMARLTDDCASAGFAAYLASNLAFYYSPVVRAQYAARHHGLPPTVQFNDITFALHALVLSVLTASQYLLARPLWRFAPAVAGARPSRGVLGISAGSLCGVAVVYLLAAAAAARASSSASSSLLAADGLSGLRGQQSAIDPAVDWCELDVVYAVGYVKLLVTLVKYTPQLLANWRNKSTEGWSIWQVLLDLAGGVLSIAQLGIDSWLQGSWSGVTGNPVKFALGNASLVYDSIFIVQHYVVYRGATNGSDKPRWRGVEEPLLGDEGDERRRRRLD</sequence>
<name>A0A2U3DVT0_PURLI</name>
<evidence type="ECO:0000256" key="9">
    <source>
        <dbReference type="ARBA" id="ARBA00023228"/>
    </source>
</evidence>
<dbReference type="PANTHER" id="PTHR13131:SF5">
    <property type="entry name" value="CYSTINOSIN"/>
    <property type="match status" value="1"/>
</dbReference>
<dbReference type="GO" id="GO:0005774">
    <property type="term" value="C:vacuolar membrane"/>
    <property type="evidence" value="ECO:0007669"/>
    <property type="project" value="TreeGrafter"/>
</dbReference>
<evidence type="ECO:0000256" key="7">
    <source>
        <dbReference type="ARBA" id="ARBA00022989"/>
    </source>
</evidence>
<evidence type="ECO:0000256" key="12">
    <source>
        <dbReference type="SAM" id="Phobius"/>
    </source>
</evidence>
<feature type="region of interest" description="Disordered" evidence="11">
    <location>
        <begin position="55"/>
        <end position="80"/>
    </location>
</feature>
<dbReference type="GO" id="GO:0015293">
    <property type="term" value="F:symporter activity"/>
    <property type="evidence" value="ECO:0007669"/>
    <property type="project" value="UniProtKB-KW"/>
</dbReference>
<evidence type="ECO:0000256" key="10">
    <source>
        <dbReference type="ARBA" id="ARBA00048473"/>
    </source>
</evidence>
<dbReference type="InterPro" id="IPR006603">
    <property type="entry name" value="PQ-loop_rpt"/>
</dbReference>
<evidence type="ECO:0000313" key="13">
    <source>
        <dbReference type="EMBL" id="PWI66356.1"/>
    </source>
</evidence>
<feature type="transmembrane region" description="Helical" evidence="12">
    <location>
        <begin position="105"/>
        <end position="126"/>
    </location>
</feature>
<keyword evidence="6" id="KW-0769">Symport</keyword>
<evidence type="ECO:0000256" key="2">
    <source>
        <dbReference type="ARBA" id="ARBA00006855"/>
    </source>
</evidence>